<accession>A0ABM1BUJ0</accession>
<dbReference type="GeneID" id="106472810"/>
<dbReference type="Gene3D" id="3.40.50.300">
    <property type="entry name" value="P-loop containing nucleotide triphosphate hydrolases"/>
    <property type="match status" value="1"/>
</dbReference>
<evidence type="ECO:0000259" key="11">
    <source>
        <dbReference type="Pfam" id="PF16575"/>
    </source>
</evidence>
<feature type="compositionally biased region" description="Basic and acidic residues" evidence="10">
    <location>
        <begin position="261"/>
        <end position="270"/>
    </location>
</feature>
<keyword evidence="6" id="KW-0418">Kinase</keyword>
<evidence type="ECO:0000256" key="3">
    <source>
        <dbReference type="ARBA" id="ARBA00022552"/>
    </source>
</evidence>
<keyword evidence="3" id="KW-0698">rRNA processing</keyword>
<evidence type="ECO:0000313" key="15">
    <source>
        <dbReference type="RefSeq" id="XP_013788932.1"/>
    </source>
</evidence>
<dbReference type="Pfam" id="PF25467">
    <property type="entry name" value="NOL9_C"/>
    <property type="match status" value="1"/>
</dbReference>
<proteinExistence type="inferred from homology"/>
<evidence type="ECO:0000256" key="1">
    <source>
        <dbReference type="ARBA" id="ARBA00004604"/>
    </source>
</evidence>
<evidence type="ECO:0000313" key="14">
    <source>
        <dbReference type="Proteomes" id="UP000694941"/>
    </source>
</evidence>
<feature type="region of interest" description="Disordered" evidence="10">
    <location>
        <begin position="404"/>
        <end position="423"/>
    </location>
</feature>
<evidence type="ECO:0000256" key="8">
    <source>
        <dbReference type="ARBA" id="ARBA00023242"/>
    </source>
</evidence>
<dbReference type="Pfam" id="PF16575">
    <property type="entry name" value="CLP1_P"/>
    <property type="match status" value="1"/>
</dbReference>
<feature type="compositionally biased region" description="Polar residues" evidence="10">
    <location>
        <begin position="404"/>
        <end position="414"/>
    </location>
</feature>
<dbReference type="Pfam" id="PF24419">
    <property type="entry name" value="Cupin_NOL9"/>
    <property type="match status" value="1"/>
</dbReference>
<feature type="region of interest" description="Disordered" evidence="10">
    <location>
        <begin position="120"/>
        <end position="141"/>
    </location>
</feature>
<keyword evidence="5" id="KW-0547">Nucleotide-binding</keyword>
<dbReference type="Proteomes" id="UP000694941">
    <property type="component" value="Unplaced"/>
</dbReference>
<comment type="subcellular location">
    <subcellularLocation>
        <location evidence="1">Nucleus</location>
        <location evidence="1">Nucleolus</location>
    </subcellularLocation>
</comment>
<evidence type="ECO:0000256" key="4">
    <source>
        <dbReference type="ARBA" id="ARBA00022679"/>
    </source>
</evidence>
<dbReference type="RefSeq" id="XP_013788932.1">
    <property type="nucleotide sequence ID" value="XM_013933478.2"/>
</dbReference>
<feature type="region of interest" description="Disordered" evidence="10">
    <location>
        <begin position="230"/>
        <end position="297"/>
    </location>
</feature>
<dbReference type="InterPro" id="IPR057570">
    <property type="entry name" value="NOL9_C"/>
</dbReference>
<gene>
    <name evidence="15" type="primary">LOC106472810</name>
</gene>
<keyword evidence="8" id="KW-0539">Nucleus</keyword>
<feature type="compositionally biased region" description="Acidic residues" evidence="10">
    <location>
        <begin position="284"/>
        <end position="297"/>
    </location>
</feature>
<protein>
    <recommendedName>
        <fullName evidence="9">Polynucleotide 5'-hydroxyl-kinase NOL9</fullName>
    </recommendedName>
</protein>
<evidence type="ECO:0000256" key="6">
    <source>
        <dbReference type="ARBA" id="ARBA00022777"/>
    </source>
</evidence>
<feature type="domain" description="NOL9 C-terminal" evidence="13">
    <location>
        <begin position="842"/>
        <end position="946"/>
    </location>
</feature>
<dbReference type="PANTHER" id="PTHR12755">
    <property type="entry name" value="CLEAVAGE/POLYADENYLATION FACTOR IA SUBUNIT CLP1P"/>
    <property type="match status" value="1"/>
</dbReference>
<dbReference type="InterPro" id="IPR027417">
    <property type="entry name" value="P-loop_NTPase"/>
</dbReference>
<feature type="domain" description="NOL9 N-terminal" evidence="12">
    <location>
        <begin position="434"/>
        <end position="541"/>
    </location>
</feature>
<evidence type="ECO:0000256" key="7">
    <source>
        <dbReference type="ARBA" id="ARBA00022840"/>
    </source>
</evidence>
<evidence type="ECO:0000259" key="13">
    <source>
        <dbReference type="Pfam" id="PF25467"/>
    </source>
</evidence>
<sequence length="997" mass="112243">MGKTPKQKSSKSSKIGNFFKKIPNEMKKKPWLRSFMGRMTRSSSGKTNLSHSLVSKECAGNIRRLSYSFSEEQPFSTTCKVEKSNKIKDISRNKNLLKKKSRTVRLPSSNRSIQDIYQGSFKMNSEHSNPSPGKSKLSKRKQSVKLYQPLNQIPFPYSSEEENVTYISNSDIKNTPKGQIFVTGFDGRKEFANSSPKSLTYNVQKDDDDDNSIESLEEYNQITHVEKLLVSSSSEDDKSQTDDESSHIETQLHPCVDDTDSSEKDPKFSTDRLPTNKNHKYSGNEDEDISISESDEDERILDIHDAKLYTPCDVEIVDSPSFAANQGTFLSPYGKASETSESETSEWEDLPSFMQNSEMSYTENGKLVNDENENEENKNMEDAGVIFGNYEDEQQEEGNCKQVTSIHSVKSSQKPLRPAKTDHRPPFHIFPLPSSNTVIAVLHHPTQVLMYGKALVRVLSGSLNILGHSLSSQCASFFPVFSGKCHSYIGINTETVEAVPVGMTVKRHLVQRLAQEDLESLASKVSSVFDSFSVLIVLKKLPTFKEVEYVTTFTKKLFVPAAVHDPRHHLLVLPNHKKYGFSLTTKDERLKFIPEQDYENLAGQIMQEILKSKRDGLGGPCIIVCGGKNTGKSSLIRYLMNSALNVCSEVMHLEADPGQTEFTPPGCVAVTRVCEPLFGPPFTHQKTPERMSFVGTVDLQNAPDLYSESVQQIHEWYKENFNEVPLFINTMGWNVGIGLSLLVDILRHVQPDIVIQMKVKLKSQNLPDLTPEFLCTACGWRSNREVYENSVPYFQYQRIVLSPPLVKARPNVAAPVLRSMAVMAYLGKLQNSVPYILPLNSFTPFRVSWATVAVHVCEDNVPVNHILYALNGSLVALCRVDSSQMKQPEDPSFPKLLPKTLVNECFGFGVVRAIDPVNKTFFIITPEPLSRLQKVNALLRGSVNLPEQIIKEQGCNVALPYVSKLQSHVPYLPRLPIKPRVWKERRPGRHLFSKVRK</sequence>
<feature type="compositionally biased region" description="Basic and acidic residues" evidence="10">
    <location>
        <begin position="235"/>
        <end position="247"/>
    </location>
</feature>
<name>A0ABM1BUJ0_LIMPO</name>
<evidence type="ECO:0000256" key="2">
    <source>
        <dbReference type="ARBA" id="ARBA00011003"/>
    </source>
</evidence>
<comment type="similarity">
    <text evidence="2">Belongs to the Clp1 family. NOL9/GRC3 subfamily.</text>
</comment>
<dbReference type="InterPro" id="IPR057573">
    <property type="entry name" value="NOL9_N"/>
</dbReference>
<evidence type="ECO:0000256" key="9">
    <source>
        <dbReference type="ARBA" id="ARBA00071212"/>
    </source>
</evidence>
<organism evidence="14 15">
    <name type="scientific">Limulus polyphemus</name>
    <name type="common">Atlantic horseshoe crab</name>
    <dbReference type="NCBI Taxonomy" id="6850"/>
    <lineage>
        <taxon>Eukaryota</taxon>
        <taxon>Metazoa</taxon>
        <taxon>Ecdysozoa</taxon>
        <taxon>Arthropoda</taxon>
        <taxon>Chelicerata</taxon>
        <taxon>Merostomata</taxon>
        <taxon>Xiphosura</taxon>
        <taxon>Limulidae</taxon>
        <taxon>Limulus</taxon>
    </lineage>
</organism>
<dbReference type="PANTHER" id="PTHR12755:SF3">
    <property type="entry name" value="POLYNUCLEOTIDE 5'-HYDROXYL-KINASE NOL9"/>
    <property type="match status" value="1"/>
</dbReference>
<evidence type="ECO:0000256" key="10">
    <source>
        <dbReference type="SAM" id="MobiDB-lite"/>
    </source>
</evidence>
<evidence type="ECO:0000256" key="5">
    <source>
        <dbReference type="ARBA" id="ARBA00022741"/>
    </source>
</evidence>
<keyword evidence="14" id="KW-1185">Reference proteome</keyword>
<feature type="domain" description="Clp1 P-loop" evidence="11">
    <location>
        <begin position="626"/>
        <end position="766"/>
    </location>
</feature>
<keyword evidence="7" id="KW-0067">ATP-binding</keyword>
<dbReference type="InterPro" id="IPR045116">
    <property type="entry name" value="Clp1/Grc3"/>
</dbReference>
<reference evidence="15" key="1">
    <citation type="submission" date="2025-08" db="UniProtKB">
        <authorList>
            <consortium name="RefSeq"/>
        </authorList>
    </citation>
    <scope>IDENTIFICATION</scope>
    <source>
        <tissue evidence="15">Muscle</tissue>
    </source>
</reference>
<dbReference type="InterPro" id="IPR032319">
    <property type="entry name" value="CLP1_P"/>
</dbReference>
<evidence type="ECO:0000259" key="12">
    <source>
        <dbReference type="Pfam" id="PF24419"/>
    </source>
</evidence>
<feature type="compositionally biased region" description="Polar residues" evidence="10">
    <location>
        <begin position="120"/>
        <end position="132"/>
    </location>
</feature>
<keyword evidence="4" id="KW-0808">Transferase</keyword>